<evidence type="ECO:0000256" key="5">
    <source>
        <dbReference type="PROSITE-ProRule" id="PRU01091"/>
    </source>
</evidence>
<dbReference type="SUPFAM" id="SSF52172">
    <property type="entry name" value="CheY-like"/>
    <property type="match status" value="1"/>
</dbReference>
<keyword evidence="1" id="KW-0805">Transcription regulation</keyword>
<evidence type="ECO:0000256" key="3">
    <source>
        <dbReference type="ARBA" id="ARBA00023163"/>
    </source>
</evidence>
<protein>
    <submittedName>
        <fullName evidence="8">Response regulator transcription factor</fullName>
    </submittedName>
</protein>
<proteinExistence type="predicted"/>
<keyword evidence="2 5" id="KW-0238">DNA-binding</keyword>
<evidence type="ECO:0000313" key="9">
    <source>
        <dbReference type="Proteomes" id="UP001524478"/>
    </source>
</evidence>
<dbReference type="InterPro" id="IPR011006">
    <property type="entry name" value="CheY-like_superfamily"/>
</dbReference>
<dbReference type="PANTHER" id="PTHR48111:SF2">
    <property type="entry name" value="RESPONSE REGULATOR SAER"/>
    <property type="match status" value="1"/>
</dbReference>
<dbReference type="EMBL" id="JANGAC010000002">
    <property type="protein sequence ID" value="MCQ4922008.1"/>
    <property type="molecule type" value="Genomic_DNA"/>
</dbReference>
<organism evidence="8 9">
    <name type="scientific">Tissierella carlieri</name>
    <dbReference type="NCBI Taxonomy" id="689904"/>
    <lineage>
        <taxon>Bacteria</taxon>
        <taxon>Bacillati</taxon>
        <taxon>Bacillota</taxon>
        <taxon>Tissierellia</taxon>
        <taxon>Tissierellales</taxon>
        <taxon>Tissierellaceae</taxon>
        <taxon>Tissierella</taxon>
    </lineage>
</organism>
<evidence type="ECO:0000313" key="8">
    <source>
        <dbReference type="EMBL" id="MCQ4922008.1"/>
    </source>
</evidence>
<dbReference type="SMART" id="SM00862">
    <property type="entry name" value="Trans_reg_C"/>
    <property type="match status" value="1"/>
</dbReference>
<dbReference type="SUPFAM" id="SSF46894">
    <property type="entry name" value="C-terminal effector domain of the bipartite response regulators"/>
    <property type="match status" value="1"/>
</dbReference>
<dbReference type="InterPro" id="IPR036388">
    <property type="entry name" value="WH-like_DNA-bd_sf"/>
</dbReference>
<evidence type="ECO:0000256" key="4">
    <source>
        <dbReference type="PROSITE-ProRule" id="PRU00169"/>
    </source>
</evidence>
<dbReference type="PANTHER" id="PTHR48111">
    <property type="entry name" value="REGULATOR OF RPOS"/>
    <property type="match status" value="1"/>
</dbReference>
<keyword evidence="3" id="KW-0804">Transcription</keyword>
<dbReference type="Proteomes" id="UP001524478">
    <property type="component" value="Unassembled WGS sequence"/>
</dbReference>
<feature type="domain" description="Response regulatory" evidence="6">
    <location>
        <begin position="4"/>
        <end position="117"/>
    </location>
</feature>
<evidence type="ECO:0000256" key="1">
    <source>
        <dbReference type="ARBA" id="ARBA00023015"/>
    </source>
</evidence>
<evidence type="ECO:0000259" key="6">
    <source>
        <dbReference type="PROSITE" id="PS50110"/>
    </source>
</evidence>
<dbReference type="Pfam" id="PF00486">
    <property type="entry name" value="Trans_reg_C"/>
    <property type="match status" value="1"/>
</dbReference>
<reference evidence="8 9" key="1">
    <citation type="submission" date="2022-06" db="EMBL/GenBank/DDBJ databases">
        <title>Isolation of gut microbiota from human fecal samples.</title>
        <authorList>
            <person name="Pamer E.G."/>
            <person name="Barat B."/>
            <person name="Waligurski E."/>
            <person name="Medina S."/>
            <person name="Paddock L."/>
            <person name="Mostad J."/>
        </authorList>
    </citation>
    <scope>NUCLEOTIDE SEQUENCE [LARGE SCALE GENOMIC DNA]</scope>
    <source>
        <strain evidence="8 9">DFI.7.95</strain>
    </source>
</reference>
<evidence type="ECO:0000259" key="7">
    <source>
        <dbReference type="PROSITE" id="PS51755"/>
    </source>
</evidence>
<dbReference type="PROSITE" id="PS51755">
    <property type="entry name" value="OMPR_PHOB"/>
    <property type="match status" value="1"/>
</dbReference>
<dbReference type="CDD" id="cd00383">
    <property type="entry name" value="trans_reg_C"/>
    <property type="match status" value="1"/>
</dbReference>
<dbReference type="Pfam" id="PF00072">
    <property type="entry name" value="Response_reg"/>
    <property type="match status" value="1"/>
</dbReference>
<dbReference type="PROSITE" id="PS50110">
    <property type="entry name" value="RESPONSE_REGULATORY"/>
    <property type="match status" value="1"/>
</dbReference>
<comment type="caution">
    <text evidence="8">The sequence shown here is derived from an EMBL/GenBank/DDBJ whole genome shotgun (WGS) entry which is preliminary data.</text>
</comment>
<dbReference type="InterPro" id="IPR016032">
    <property type="entry name" value="Sig_transdc_resp-reg_C-effctor"/>
</dbReference>
<dbReference type="SMART" id="SM00448">
    <property type="entry name" value="REC"/>
    <property type="match status" value="1"/>
</dbReference>
<keyword evidence="9" id="KW-1185">Reference proteome</keyword>
<dbReference type="Gene3D" id="3.40.50.2300">
    <property type="match status" value="1"/>
</dbReference>
<dbReference type="InterPro" id="IPR039420">
    <property type="entry name" value="WalR-like"/>
</dbReference>
<keyword evidence="4" id="KW-0597">Phosphoprotein</keyword>
<dbReference type="CDD" id="cd17574">
    <property type="entry name" value="REC_OmpR"/>
    <property type="match status" value="1"/>
</dbReference>
<dbReference type="InterPro" id="IPR001867">
    <property type="entry name" value="OmpR/PhoB-type_DNA-bd"/>
</dbReference>
<evidence type="ECO:0000256" key="2">
    <source>
        <dbReference type="ARBA" id="ARBA00023125"/>
    </source>
</evidence>
<name>A0ABT1S6B6_9FIRM</name>
<accession>A0ABT1S6B6</accession>
<feature type="modified residue" description="4-aspartylphosphate" evidence="4">
    <location>
        <position position="53"/>
    </location>
</feature>
<gene>
    <name evidence="8" type="ORF">NE686_02830</name>
</gene>
<feature type="DNA-binding region" description="OmpR/PhoB-type" evidence="5">
    <location>
        <begin position="130"/>
        <end position="228"/>
    </location>
</feature>
<dbReference type="InterPro" id="IPR001789">
    <property type="entry name" value="Sig_transdc_resp-reg_receiver"/>
</dbReference>
<feature type="domain" description="OmpR/PhoB-type" evidence="7">
    <location>
        <begin position="130"/>
        <end position="228"/>
    </location>
</feature>
<sequence length="228" mass="26385">MMYNILVADDNGEILEVLEIYLREAGYNVYKAEDGLQAIDVLKLHKIHLIIMDIMMPKLDGIKTTLHIRENNNIPIIFLSAKTEEYDKIEGLEIGGDDYITKPFSPPELLARVKAQLRRYTKLNAEPLNQSRIDIRGLTINQKNKTVEVNDELIKLTPTEYKILLLLAKNKGTVLSLQTIYESVWRQPFLDSESTVMFHISKIREKIELDPKKPMYLKVVWGHGYMIE</sequence>
<dbReference type="Gene3D" id="1.10.10.10">
    <property type="entry name" value="Winged helix-like DNA-binding domain superfamily/Winged helix DNA-binding domain"/>
    <property type="match status" value="1"/>
</dbReference>
<dbReference type="Gene3D" id="6.10.250.690">
    <property type="match status" value="1"/>
</dbReference>